<dbReference type="Gene3D" id="4.10.1000.10">
    <property type="entry name" value="Zinc finger, CCCH-type"/>
    <property type="match status" value="2"/>
</dbReference>
<keyword evidence="9" id="KW-0175">Coiled coil</keyword>
<evidence type="ECO:0000256" key="1">
    <source>
        <dbReference type="ARBA" id="ARBA00004496"/>
    </source>
</evidence>
<feature type="region of interest" description="Disordered" evidence="10">
    <location>
        <begin position="482"/>
        <end position="538"/>
    </location>
</feature>
<keyword evidence="3" id="KW-0963">Cytoplasm</keyword>
<dbReference type="Proteomes" id="UP000015104">
    <property type="component" value="Unassembled WGS sequence"/>
</dbReference>
<protein>
    <recommendedName>
        <fullName evidence="11">C3H1-type domain-containing protein</fullName>
    </recommendedName>
</protein>
<evidence type="ECO:0000256" key="7">
    <source>
        <dbReference type="ARBA" id="ARBA00022833"/>
    </source>
</evidence>
<feature type="zinc finger region" description="C3H1-type" evidence="8">
    <location>
        <begin position="133"/>
        <end position="163"/>
    </location>
</feature>
<feature type="compositionally biased region" description="Low complexity" evidence="10">
    <location>
        <begin position="363"/>
        <end position="401"/>
    </location>
</feature>
<feature type="region of interest" description="Disordered" evidence="10">
    <location>
        <begin position="1"/>
        <end position="39"/>
    </location>
</feature>
<dbReference type="GO" id="GO:0008270">
    <property type="term" value="F:zinc ion binding"/>
    <property type="evidence" value="ECO:0007669"/>
    <property type="project" value="UniProtKB-KW"/>
</dbReference>
<dbReference type="InterPro" id="IPR036855">
    <property type="entry name" value="Znf_CCCH_sf"/>
</dbReference>
<evidence type="ECO:0000256" key="5">
    <source>
        <dbReference type="ARBA" id="ARBA00022737"/>
    </source>
</evidence>
<feature type="compositionally biased region" description="Polar residues" evidence="10">
    <location>
        <begin position="529"/>
        <end position="538"/>
    </location>
</feature>
<evidence type="ECO:0000313" key="13">
    <source>
        <dbReference type="Proteomes" id="UP000015104"/>
    </source>
</evidence>
<dbReference type="HOGENOM" id="CLU_014526_1_0_1"/>
<dbReference type="OrthoDB" id="20534at2759"/>
<dbReference type="EMBL" id="CAEY01001362">
    <property type="status" value="NOT_ANNOTATED_CDS"/>
    <property type="molecule type" value="Genomic_DNA"/>
</dbReference>
<dbReference type="InterPro" id="IPR057295">
    <property type="entry name" value="UNK_Znf_4"/>
</dbReference>
<feature type="region of interest" description="Disordered" evidence="10">
    <location>
        <begin position="360"/>
        <end position="401"/>
    </location>
</feature>
<dbReference type="Pfam" id="PF18384">
    <property type="entry name" value="zf_CCCH_5"/>
    <property type="match status" value="1"/>
</dbReference>
<feature type="compositionally biased region" description="Polar residues" evidence="10">
    <location>
        <begin position="14"/>
        <end position="25"/>
    </location>
</feature>
<sequence>MMEDCANPPLRVSCVNNKNTKNSDSQSEKRPEDQRAPEKPVHYSYLKEFRCDQCPQFLQHKCTNHKPFTCFHWHFMNQRRRRPIRKRDGSFNYSPDIYCTKYDETTGICPDGDECPHLHRTAGDTERRYHLRYYKTGICVYDTDSRGFCVKNGAHCAFAHGMHDLRNPVYDISELRSAELGNTTGLTGENSGTPGDATSALSALIGPNSLDKERNALTDDPRWLDTTYVLANYKTEVCKRPPRLCRQGYACPQYHNNKDRRRSPKKYKYRSTPCPSVKQGDEWGDPTNCEAGDACAYCHTRTEQQFHPEIYKSTKCNDMQQTNYCPRGPFCAFAHIENEMSAARDLNMDISTDLATLLSSKLPPTTTTTTSNSSGTNNGECENNNNNNSTTPSTGNNATSCTTTSVTTSNSYCASSNSNSIQTNNITIARPIHNNNNNNQSKLSSTGSSSIASSLPDHFGTSFDSNHFGNLQSQLFNRETASPMSNLGTAPTTGSQANHGQGTNSITNSGSNSSVNPTSGPGPIARPRSYSSSNAHTSSMAAAANNHIGETLLSSYFKNVEEKQNSFGQSNRKLSTPSSSLFASGANNSSLFSSLTGNRDNGGFFGGSGFPSTADTVESCLGHVVEDLSLDDIHLEASLEKELGPSSQNRVNNSLVDSVDPVSNTNCVLGRSPGQPSLIGSTAPVNIPGARLGGHRSAIANLSSPPMNASPLASLGAHSVGAFGVSPYTRTTSLNAHGVSSSAASSLYDFTSGANMSPSSVNPTSTGSASSVVQAAASMLENQRLREELALIKAKWSNWEENLLKASNAVEVWKREAEEAKRREKLLEQQRDEAFMTINTLRKEVEQMTGGPFLHTLNRASELENLSINQLKQLQQQLRSDLECIDKVSAAVHGW</sequence>
<feature type="domain" description="C3H1-type" evidence="11">
    <location>
        <begin position="310"/>
        <end position="338"/>
    </location>
</feature>
<evidence type="ECO:0000256" key="6">
    <source>
        <dbReference type="ARBA" id="ARBA00022771"/>
    </source>
</evidence>
<comment type="similarity">
    <text evidence="2">Belongs to the unkempt family.</text>
</comment>
<dbReference type="InterPro" id="IPR057296">
    <property type="entry name" value="UNK_Znf_5"/>
</dbReference>
<dbReference type="SMART" id="SM00356">
    <property type="entry name" value="ZnF_C3H1"/>
    <property type="match status" value="5"/>
</dbReference>
<keyword evidence="5" id="KW-0677">Repeat</keyword>
<dbReference type="InterPro" id="IPR040594">
    <property type="entry name" value="UNK_Znf_1"/>
</dbReference>
<reference evidence="13" key="1">
    <citation type="submission" date="2011-08" db="EMBL/GenBank/DDBJ databases">
        <authorList>
            <person name="Rombauts S."/>
        </authorList>
    </citation>
    <scope>NUCLEOTIDE SEQUENCE</scope>
    <source>
        <strain evidence="13">London</strain>
    </source>
</reference>
<feature type="zinc finger region" description="C3H1-type" evidence="8">
    <location>
        <begin position="310"/>
        <end position="338"/>
    </location>
</feature>
<dbReference type="PROSITE" id="PS50103">
    <property type="entry name" value="ZF_C3H1"/>
    <property type="match status" value="3"/>
</dbReference>
<dbReference type="Pfam" id="PF23035">
    <property type="entry name" value="zf-CCCH_UNK-like_4th"/>
    <property type="match status" value="1"/>
</dbReference>
<feature type="coiled-coil region" evidence="9">
    <location>
        <begin position="782"/>
        <end position="877"/>
    </location>
</feature>
<dbReference type="AlphaFoldDB" id="T1K2F6"/>
<evidence type="ECO:0000259" key="11">
    <source>
        <dbReference type="PROSITE" id="PS50103"/>
    </source>
</evidence>
<keyword evidence="13" id="KW-1185">Reference proteome</keyword>
<evidence type="ECO:0000256" key="8">
    <source>
        <dbReference type="PROSITE-ProRule" id="PRU00723"/>
    </source>
</evidence>
<evidence type="ECO:0000256" key="2">
    <source>
        <dbReference type="ARBA" id="ARBA00008808"/>
    </source>
</evidence>
<dbReference type="PANTHER" id="PTHR14493">
    <property type="entry name" value="UNKEMPT FAMILY MEMBER"/>
    <property type="match status" value="1"/>
</dbReference>
<feature type="region of interest" description="Disordered" evidence="10">
    <location>
        <begin position="431"/>
        <end position="452"/>
    </location>
</feature>
<feature type="zinc finger region" description="C3H1-type" evidence="8">
    <location>
        <begin position="93"/>
        <end position="122"/>
    </location>
</feature>
<dbReference type="Pfam" id="PF00642">
    <property type="entry name" value="zf-CCCH"/>
    <property type="match status" value="1"/>
</dbReference>
<dbReference type="PANTHER" id="PTHR14493:SF50">
    <property type="entry name" value="RING FINGER PROTEIN UNKEMPT"/>
    <property type="match status" value="1"/>
</dbReference>
<dbReference type="InterPro" id="IPR045234">
    <property type="entry name" value="Unkempt-like"/>
</dbReference>
<dbReference type="InterPro" id="IPR000571">
    <property type="entry name" value="Znf_CCCH"/>
</dbReference>
<dbReference type="Pfam" id="PF23261">
    <property type="entry name" value="zf-CCCH_11"/>
    <property type="match status" value="1"/>
</dbReference>
<keyword evidence="4 8" id="KW-0479">Metal-binding</keyword>
<feature type="domain" description="C3H1-type" evidence="11">
    <location>
        <begin position="133"/>
        <end position="163"/>
    </location>
</feature>
<evidence type="ECO:0000256" key="3">
    <source>
        <dbReference type="ARBA" id="ARBA00022490"/>
    </source>
</evidence>
<evidence type="ECO:0000256" key="10">
    <source>
        <dbReference type="SAM" id="MobiDB-lite"/>
    </source>
</evidence>
<evidence type="ECO:0000256" key="4">
    <source>
        <dbReference type="ARBA" id="ARBA00022723"/>
    </source>
</evidence>
<feature type="compositionally biased region" description="Basic and acidic residues" evidence="10">
    <location>
        <begin position="26"/>
        <end position="39"/>
    </location>
</feature>
<name>T1K2F6_TETUR</name>
<proteinExistence type="inferred from homology"/>
<keyword evidence="7 8" id="KW-0862">Zinc</keyword>
<dbReference type="SUPFAM" id="SSF90229">
    <property type="entry name" value="CCCH zinc finger"/>
    <property type="match status" value="1"/>
</dbReference>
<reference evidence="12" key="2">
    <citation type="submission" date="2015-06" db="UniProtKB">
        <authorList>
            <consortium name="EnsemblMetazoa"/>
        </authorList>
    </citation>
    <scope>IDENTIFICATION</scope>
</reference>
<dbReference type="Pfam" id="PF25427">
    <property type="entry name" value="zf-CCCH_UNK"/>
    <property type="match status" value="1"/>
</dbReference>
<feature type="domain" description="C3H1-type" evidence="11">
    <location>
        <begin position="93"/>
        <end position="122"/>
    </location>
</feature>
<keyword evidence="6 8" id="KW-0863">Zinc-finger</keyword>
<gene>
    <name evidence="12" type="primary">107359813</name>
</gene>
<evidence type="ECO:0000313" key="12">
    <source>
        <dbReference type="EnsemblMetazoa" id="tetur04g04850.1"/>
    </source>
</evidence>
<dbReference type="eggNOG" id="KOG1595">
    <property type="taxonomic scope" value="Eukaryota"/>
</dbReference>
<accession>T1K2F6</accession>
<organism evidence="12 13">
    <name type="scientific">Tetranychus urticae</name>
    <name type="common">Two-spotted spider mite</name>
    <dbReference type="NCBI Taxonomy" id="32264"/>
    <lineage>
        <taxon>Eukaryota</taxon>
        <taxon>Metazoa</taxon>
        <taxon>Ecdysozoa</taxon>
        <taxon>Arthropoda</taxon>
        <taxon>Chelicerata</taxon>
        <taxon>Arachnida</taxon>
        <taxon>Acari</taxon>
        <taxon>Acariformes</taxon>
        <taxon>Trombidiformes</taxon>
        <taxon>Prostigmata</taxon>
        <taxon>Eleutherengona</taxon>
        <taxon>Raphignathae</taxon>
        <taxon>Tetranychoidea</taxon>
        <taxon>Tetranychidae</taxon>
        <taxon>Tetranychus</taxon>
    </lineage>
</organism>
<feature type="compositionally biased region" description="Polar residues" evidence="10">
    <location>
        <begin position="482"/>
        <end position="501"/>
    </location>
</feature>
<dbReference type="EnsemblMetazoa" id="tetur04g04850.1">
    <property type="protein sequence ID" value="tetur04g04850.1"/>
    <property type="gene ID" value="tetur04g04850"/>
</dbReference>
<dbReference type="STRING" id="32264.T1K2F6"/>
<evidence type="ECO:0000256" key="9">
    <source>
        <dbReference type="SAM" id="Coils"/>
    </source>
</evidence>
<comment type="subcellular location">
    <subcellularLocation>
        <location evidence="1">Cytoplasm</location>
    </subcellularLocation>
</comment>
<dbReference type="GO" id="GO:0005737">
    <property type="term" value="C:cytoplasm"/>
    <property type="evidence" value="ECO:0007669"/>
    <property type="project" value="UniProtKB-SubCell"/>
</dbReference>
<feature type="compositionally biased region" description="Low complexity" evidence="10">
    <location>
        <begin position="502"/>
        <end position="516"/>
    </location>
</feature>